<organism evidence="8 9">
    <name type="scientific">Geodermatophilus sabuli</name>
    <dbReference type="NCBI Taxonomy" id="1564158"/>
    <lineage>
        <taxon>Bacteria</taxon>
        <taxon>Bacillati</taxon>
        <taxon>Actinomycetota</taxon>
        <taxon>Actinomycetes</taxon>
        <taxon>Geodermatophilales</taxon>
        <taxon>Geodermatophilaceae</taxon>
        <taxon>Geodermatophilus</taxon>
    </lineage>
</organism>
<dbReference type="PANTHER" id="PTHR43884:SF20">
    <property type="entry name" value="ACYL-COA DEHYDROGENASE FADE28"/>
    <property type="match status" value="1"/>
</dbReference>
<gene>
    <name evidence="8" type="ORF">SAMN06893097_103211</name>
</gene>
<evidence type="ECO:0000313" key="8">
    <source>
        <dbReference type="EMBL" id="SNX96042.1"/>
    </source>
</evidence>
<evidence type="ECO:0000256" key="5">
    <source>
        <dbReference type="ARBA" id="ARBA00023002"/>
    </source>
</evidence>
<dbReference type="InterPro" id="IPR037069">
    <property type="entry name" value="AcylCoA_DH/ox_N_sf"/>
</dbReference>
<dbReference type="InterPro" id="IPR036250">
    <property type="entry name" value="AcylCo_DH-like_C"/>
</dbReference>
<dbReference type="InterPro" id="IPR013786">
    <property type="entry name" value="AcylCoA_DH/ox_N"/>
</dbReference>
<reference evidence="8 9" key="1">
    <citation type="submission" date="2017-09" db="EMBL/GenBank/DDBJ databases">
        <authorList>
            <person name="Ehlers B."/>
            <person name="Leendertz F.H."/>
        </authorList>
    </citation>
    <scope>NUCLEOTIDE SEQUENCE [LARGE SCALE GENOMIC DNA]</scope>
    <source>
        <strain evidence="8 9">DSM 46844</strain>
    </source>
</reference>
<dbReference type="PANTHER" id="PTHR43884">
    <property type="entry name" value="ACYL-COA DEHYDROGENASE"/>
    <property type="match status" value="1"/>
</dbReference>
<proteinExistence type="inferred from homology"/>
<accession>A0A285EAD9</accession>
<feature type="domain" description="Acyl-CoA dehydrogenase/oxidase C-terminal" evidence="6">
    <location>
        <begin position="190"/>
        <end position="320"/>
    </location>
</feature>
<dbReference type="InterPro" id="IPR009075">
    <property type="entry name" value="AcylCo_DH/oxidase_C"/>
</dbReference>
<protein>
    <submittedName>
        <fullName evidence="8">Acyl-CoA dehydrogenase</fullName>
    </submittedName>
</protein>
<dbReference type="AlphaFoldDB" id="A0A285EAD9"/>
<keyword evidence="9" id="KW-1185">Reference proteome</keyword>
<dbReference type="SUPFAM" id="SSF56645">
    <property type="entry name" value="Acyl-CoA dehydrogenase NM domain-like"/>
    <property type="match status" value="1"/>
</dbReference>
<evidence type="ECO:0000256" key="4">
    <source>
        <dbReference type="ARBA" id="ARBA00022827"/>
    </source>
</evidence>
<evidence type="ECO:0000259" key="7">
    <source>
        <dbReference type="Pfam" id="PF02771"/>
    </source>
</evidence>
<dbReference type="Gene3D" id="1.20.140.10">
    <property type="entry name" value="Butyryl-CoA Dehydrogenase, subunit A, domain 3"/>
    <property type="match status" value="1"/>
</dbReference>
<comment type="cofactor">
    <cofactor evidence="1">
        <name>FAD</name>
        <dbReference type="ChEBI" id="CHEBI:57692"/>
    </cofactor>
</comment>
<dbReference type="Proteomes" id="UP000219514">
    <property type="component" value="Unassembled WGS sequence"/>
</dbReference>
<evidence type="ECO:0000313" key="9">
    <source>
        <dbReference type="Proteomes" id="UP000219514"/>
    </source>
</evidence>
<evidence type="ECO:0000256" key="3">
    <source>
        <dbReference type="ARBA" id="ARBA00022630"/>
    </source>
</evidence>
<dbReference type="OrthoDB" id="8677713at2"/>
<comment type="similarity">
    <text evidence="2">Belongs to the acyl-CoA dehydrogenase family.</text>
</comment>
<sequence>MNFDIDEEQRNFAEHARDFFSEQAGPGTARRLLDEAGDPAPGPRVLAELGFSSLTIPEIAGGVGAELLNMALVAEQAGRQLAGPSLATAARVAVLLEGDEGRLRDVSEGRTVIAVVDGSPAGSSPSMDALSATHFLALDGEDLLLGEGRVSPGEPIDATRGLGFVELTSSEVVCRDARERWERARQVACVVLAAEGLGAADRVVELGIEHARSRETFGRPIGAYQAVKHRLVDDWVAVNQLRSLVWWAAWAADHAPEQLPLAASAAKAYCATTFETACETLIHVLGGIGFTWEHDAHLYWRRAKVDRLLLGDESEHLAAVALQSISAATRAVSGETGTTEVVPV</sequence>
<dbReference type="SUPFAM" id="SSF47203">
    <property type="entry name" value="Acyl-CoA dehydrogenase C-terminal domain-like"/>
    <property type="match status" value="1"/>
</dbReference>
<dbReference type="RefSeq" id="WP_097206068.1">
    <property type="nucleotide sequence ID" value="NZ_JACHXB010000004.1"/>
</dbReference>
<keyword evidence="4" id="KW-0274">FAD</keyword>
<keyword evidence="5" id="KW-0560">Oxidoreductase</keyword>
<dbReference type="Pfam" id="PF02771">
    <property type="entry name" value="Acyl-CoA_dh_N"/>
    <property type="match status" value="1"/>
</dbReference>
<feature type="domain" description="Acyl-CoA dehydrogenase/oxidase N-terminal" evidence="7">
    <location>
        <begin position="7"/>
        <end position="90"/>
    </location>
</feature>
<dbReference type="EMBL" id="OBDO01000003">
    <property type="protein sequence ID" value="SNX96042.1"/>
    <property type="molecule type" value="Genomic_DNA"/>
</dbReference>
<dbReference type="Pfam" id="PF00441">
    <property type="entry name" value="Acyl-CoA_dh_1"/>
    <property type="match status" value="1"/>
</dbReference>
<evidence type="ECO:0000256" key="1">
    <source>
        <dbReference type="ARBA" id="ARBA00001974"/>
    </source>
</evidence>
<name>A0A285EAD9_9ACTN</name>
<dbReference type="GO" id="GO:0003995">
    <property type="term" value="F:acyl-CoA dehydrogenase activity"/>
    <property type="evidence" value="ECO:0007669"/>
    <property type="project" value="TreeGrafter"/>
</dbReference>
<evidence type="ECO:0000256" key="2">
    <source>
        <dbReference type="ARBA" id="ARBA00009347"/>
    </source>
</evidence>
<dbReference type="Gene3D" id="1.10.540.10">
    <property type="entry name" value="Acyl-CoA dehydrogenase/oxidase, N-terminal domain"/>
    <property type="match status" value="1"/>
</dbReference>
<evidence type="ECO:0000259" key="6">
    <source>
        <dbReference type="Pfam" id="PF00441"/>
    </source>
</evidence>
<dbReference type="GO" id="GO:0050660">
    <property type="term" value="F:flavin adenine dinucleotide binding"/>
    <property type="evidence" value="ECO:0007669"/>
    <property type="project" value="InterPro"/>
</dbReference>
<dbReference type="InterPro" id="IPR009100">
    <property type="entry name" value="AcylCoA_DH/oxidase_NM_dom_sf"/>
</dbReference>
<keyword evidence="3" id="KW-0285">Flavoprotein</keyword>